<name>A0A3Q7HLX1_SOLLC</name>
<protein>
    <recommendedName>
        <fullName evidence="2">Reverse transcriptase Ty1/copia-type domain-containing protein</fullName>
    </recommendedName>
</protein>
<dbReference type="Gramene" id="Solyc06g036255.1.1">
    <property type="protein sequence ID" value="Solyc06g036255.1.1"/>
    <property type="gene ID" value="Solyc06g036255.1"/>
</dbReference>
<dbReference type="STRING" id="4081.A0A3Q7HLX1"/>
<reference evidence="3" key="1">
    <citation type="journal article" date="2012" name="Nature">
        <title>The tomato genome sequence provides insights into fleshy fruit evolution.</title>
        <authorList>
            <consortium name="Tomato Genome Consortium"/>
        </authorList>
    </citation>
    <scope>NUCLEOTIDE SEQUENCE [LARGE SCALE GENOMIC DNA]</scope>
    <source>
        <strain evidence="3">cv. Heinz 1706</strain>
    </source>
</reference>
<keyword evidence="4" id="KW-1185">Reference proteome</keyword>
<dbReference type="InParanoid" id="A0A3Q7HLX1"/>
<dbReference type="CDD" id="cd09272">
    <property type="entry name" value="RNase_HI_RT_Ty1"/>
    <property type="match status" value="1"/>
</dbReference>
<dbReference type="PANTHER" id="PTHR11439">
    <property type="entry name" value="GAG-POL-RELATED RETROTRANSPOSON"/>
    <property type="match status" value="1"/>
</dbReference>
<feature type="domain" description="Reverse transcriptase Ty1/copia-type" evidence="2">
    <location>
        <begin position="265"/>
        <end position="349"/>
    </location>
</feature>
<reference evidence="3" key="2">
    <citation type="submission" date="2019-01" db="UniProtKB">
        <authorList>
            <consortium name="EnsemblPlants"/>
        </authorList>
    </citation>
    <scope>IDENTIFICATION</scope>
    <source>
        <strain evidence="3">cv. Heinz 1706</strain>
    </source>
</reference>
<sequence length="519" mass="56789">MVKNETSSETALMSNRMSGYNSGYHNSGGSSSGSAYYPNNGSSGNSGYKARNNGDVRQGGSATAGGCQSPENGTCDNSSVNTNAKSFGTSSNNFSGGTQGLSLFTHEHYNQILKMLSKGKGKEVDSMANVATASSSCTFTALMSDMAHTKWIIDTGASNHMVHSMNLMKHCTDLGSRNDMKVNLLLDLFSGRVLGIGKEDQGLYLLNTDTQPRTFQDKITRNTCISSCISSSISFTSVLPSSRDVVQSVTHPRRSSRQSKPPKVGKELLVILVYVDDLLITGSSLKLIQQVRKDLQYRFKMKDLGELKYFLGIEFSRNADGILMNQRKYALGLISELGLAGCKPASTPLEFNHKLTSTVFDKCTGMNAEDKSLEDYGKYQRLIGKLLYFTMIRPDIAFVVQVLSQYMHSPKNSHMEAALRVVRYIKGTAGLGLFMPSNNMSELVAYCDSDWGACIESRKSVTGYIVKLGSALVSWKAKKQNIVSRSSAEAEFRSMATTVAEIIWLKGLFKELGVEIMEK</sequence>
<evidence type="ECO:0000313" key="3">
    <source>
        <dbReference type="EnsemblPlants" id="Solyc06g036255.1.1"/>
    </source>
</evidence>
<evidence type="ECO:0000313" key="4">
    <source>
        <dbReference type="Proteomes" id="UP000004994"/>
    </source>
</evidence>
<evidence type="ECO:0000259" key="2">
    <source>
        <dbReference type="Pfam" id="PF07727"/>
    </source>
</evidence>
<dbReference type="InterPro" id="IPR043502">
    <property type="entry name" value="DNA/RNA_pol_sf"/>
</dbReference>
<dbReference type="SUPFAM" id="SSF56672">
    <property type="entry name" value="DNA/RNA polymerases"/>
    <property type="match status" value="1"/>
</dbReference>
<organism evidence="3">
    <name type="scientific">Solanum lycopersicum</name>
    <name type="common">Tomato</name>
    <name type="synonym">Lycopersicon esculentum</name>
    <dbReference type="NCBI Taxonomy" id="4081"/>
    <lineage>
        <taxon>Eukaryota</taxon>
        <taxon>Viridiplantae</taxon>
        <taxon>Streptophyta</taxon>
        <taxon>Embryophyta</taxon>
        <taxon>Tracheophyta</taxon>
        <taxon>Spermatophyta</taxon>
        <taxon>Magnoliopsida</taxon>
        <taxon>eudicotyledons</taxon>
        <taxon>Gunneridae</taxon>
        <taxon>Pentapetalae</taxon>
        <taxon>asterids</taxon>
        <taxon>lamiids</taxon>
        <taxon>Solanales</taxon>
        <taxon>Solanaceae</taxon>
        <taxon>Solanoideae</taxon>
        <taxon>Solaneae</taxon>
        <taxon>Solanum</taxon>
        <taxon>Solanum subgen. Lycopersicon</taxon>
    </lineage>
</organism>
<dbReference type="EnsemblPlants" id="Solyc06g036255.1.1">
    <property type="protein sequence ID" value="Solyc06g036255.1.1"/>
    <property type="gene ID" value="Solyc06g036255.1"/>
</dbReference>
<feature type="region of interest" description="Disordered" evidence="1">
    <location>
        <begin position="44"/>
        <end position="74"/>
    </location>
</feature>
<dbReference type="Pfam" id="PF07727">
    <property type="entry name" value="RVT_2"/>
    <property type="match status" value="1"/>
</dbReference>
<accession>A0A3Q7HLX1</accession>
<dbReference type="AlphaFoldDB" id="A0A3Q7HLX1"/>
<dbReference type="Proteomes" id="UP000004994">
    <property type="component" value="Chromosome 6"/>
</dbReference>
<proteinExistence type="predicted"/>
<evidence type="ECO:0000256" key="1">
    <source>
        <dbReference type="SAM" id="MobiDB-lite"/>
    </source>
</evidence>
<dbReference type="InterPro" id="IPR013103">
    <property type="entry name" value="RVT_2"/>
</dbReference>
<dbReference type="PANTHER" id="PTHR11439:SF444">
    <property type="entry name" value="HELICASE ATP-BINDING DOMAIN-CONTAINING PROTEIN"/>
    <property type="match status" value="1"/>
</dbReference>